<accession>A0A174B711</accession>
<evidence type="ECO:0000256" key="4">
    <source>
        <dbReference type="ARBA" id="ARBA00022729"/>
    </source>
</evidence>
<dbReference type="Proteomes" id="UP000261257">
    <property type="component" value="Unassembled WGS sequence"/>
</dbReference>
<dbReference type="EMBL" id="QSSQ01000020">
    <property type="protein sequence ID" value="RGM01841.1"/>
    <property type="molecule type" value="Genomic_DNA"/>
</dbReference>
<dbReference type="EMBL" id="CYZE01000003">
    <property type="protein sequence ID" value="CUN95560.1"/>
    <property type="molecule type" value="Genomic_DNA"/>
</dbReference>
<reference evidence="9 11" key="1">
    <citation type="submission" date="2015-09" db="EMBL/GenBank/DDBJ databases">
        <authorList>
            <consortium name="Pathogen Informatics"/>
        </authorList>
    </citation>
    <scope>NUCLEOTIDE SEQUENCE [LARGE SCALE GENOMIC DNA]</scope>
    <source>
        <strain evidence="9 11">2789STDY5608850</strain>
    </source>
</reference>
<dbReference type="Gene3D" id="3.40.50.2300">
    <property type="match status" value="2"/>
</dbReference>
<keyword evidence="5" id="KW-0472">Membrane</keyword>
<feature type="domain" description="ABC transporter substrate-binding protein PnrA-like" evidence="8">
    <location>
        <begin position="45"/>
        <end position="342"/>
    </location>
</feature>
<evidence type="ECO:0000259" key="8">
    <source>
        <dbReference type="Pfam" id="PF02608"/>
    </source>
</evidence>
<dbReference type="InterPro" id="IPR050957">
    <property type="entry name" value="BMP_lipoprotein"/>
</dbReference>
<dbReference type="GO" id="GO:0005886">
    <property type="term" value="C:plasma membrane"/>
    <property type="evidence" value="ECO:0007669"/>
    <property type="project" value="UniProtKB-SubCell"/>
</dbReference>
<dbReference type="InterPro" id="IPR003760">
    <property type="entry name" value="PnrA-like"/>
</dbReference>
<evidence type="ECO:0000256" key="2">
    <source>
        <dbReference type="ARBA" id="ARBA00008610"/>
    </source>
</evidence>
<feature type="signal peptide" evidence="7">
    <location>
        <begin position="1"/>
        <end position="21"/>
    </location>
</feature>
<evidence type="ECO:0000256" key="5">
    <source>
        <dbReference type="ARBA" id="ARBA00023136"/>
    </source>
</evidence>
<feature type="chain" id="PRO_5042332728" evidence="7">
    <location>
        <begin position="22"/>
        <end position="351"/>
    </location>
</feature>
<evidence type="ECO:0000313" key="9">
    <source>
        <dbReference type="EMBL" id="CUN95560.1"/>
    </source>
</evidence>
<name>A0A174B711_9FIRM</name>
<dbReference type="PROSITE" id="PS51257">
    <property type="entry name" value="PROKAR_LIPOPROTEIN"/>
    <property type="match status" value="1"/>
</dbReference>
<dbReference type="Pfam" id="PF02608">
    <property type="entry name" value="Bmp"/>
    <property type="match status" value="1"/>
</dbReference>
<dbReference type="RefSeq" id="WP_055653895.1">
    <property type="nucleotide sequence ID" value="NZ_CABIXC010000003.1"/>
</dbReference>
<evidence type="ECO:0000256" key="3">
    <source>
        <dbReference type="ARBA" id="ARBA00022475"/>
    </source>
</evidence>
<dbReference type="InterPro" id="IPR028082">
    <property type="entry name" value="Peripla_BP_I"/>
</dbReference>
<dbReference type="PANTHER" id="PTHR34296">
    <property type="entry name" value="TRANSCRIPTIONAL ACTIVATOR PROTEIN MED"/>
    <property type="match status" value="1"/>
</dbReference>
<dbReference type="CDD" id="cd06304">
    <property type="entry name" value="PBP1_BmpA_Med_PnrA-like"/>
    <property type="match status" value="1"/>
</dbReference>
<proteinExistence type="inferred from homology"/>
<evidence type="ECO:0000256" key="1">
    <source>
        <dbReference type="ARBA" id="ARBA00004193"/>
    </source>
</evidence>
<protein>
    <submittedName>
        <fullName evidence="10">BMP family ABC transporter substrate-binding protein</fullName>
    </submittedName>
    <submittedName>
        <fullName evidence="9">Basic membrane lipoprotein</fullName>
    </submittedName>
</protein>
<keyword evidence="3" id="KW-1003">Cell membrane</keyword>
<dbReference type="SUPFAM" id="SSF53822">
    <property type="entry name" value="Periplasmic binding protein-like I"/>
    <property type="match status" value="1"/>
</dbReference>
<reference evidence="10 12" key="2">
    <citation type="submission" date="2018-08" db="EMBL/GenBank/DDBJ databases">
        <title>A genome reference for cultivated species of the human gut microbiota.</title>
        <authorList>
            <person name="Zou Y."/>
            <person name="Xue W."/>
            <person name="Luo G."/>
        </authorList>
    </citation>
    <scope>NUCLEOTIDE SEQUENCE [LARGE SCALE GENOMIC DNA]</scope>
    <source>
        <strain evidence="10 12">TF05-11AC</strain>
    </source>
</reference>
<evidence type="ECO:0000313" key="10">
    <source>
        <dbReference type="EMBL" id="RGM01841.1"/>
    </source>
</evidence>
<comment type="subcellular location">
    <subcellularLocation>
        <location evidence="1">Cell membrane</location>
        <topology evidence="1">Lipid-anchor</topology>
    </subcellularLocation>
</comment>
<evidence type="ECO:0000313" key="12">
    <source>
        <dbReference type="Proteomes" id="UP000261257"/>
    </source>
</evidence>
<evidence type="ECO:0000256" key="7">
    <source>
        <dbReference type="SAM" id="SignalP"/>
    </source>
</evidence>
<dbReference type="PANTHER" id="PTHR34296:SF2">
    <property type="entry name" value="ABC TRANSPORTER GUANOSINE-BINDING PROTEIN NUPN"/>
    <property type="match status" value="1"/>
</dbReference>
<dbReference type="AlphaFoldDB" id="A0A174B711"/>
<evidence type="ECO:0000313" key="11">
    <source>
        <dbReference type="Proteomes" id="UP000095651"/>
    </source>
</evidence>
<organism evidence="9 11">
    <name type="scientific">Hungatella hathewayi</name>
    <dbReference type="NCBI Taxonomy" id="154046"/>
    <lineage>
        <taxon>Bacteria</taxon>
        <taxon>Bacillati</taxon>
        <taxon>Bacillota</taxon>
        <taxon>Clostridia</taxon>
        <taxon>Lachnospirales</taxon>
        <taxon>Lachnospiraceae</taxon>
        <taxon>Hungatella</taxon>
    </lineage>
</organism>
<gene>
    <name evidence="9" type="primary">tmpC_2</name>
    <name evidence="10" type="ORF">DXC39_18225</name>
    <name evidence="9" type="ORF">ERS852407_01476</name>
</gene>
<keyword evidence="4 7" id="KW-0732">Signal</keyword>
<comment type="similarity">
    <text evidence="2">Belongs to the BMP lipoprotein family.</text>
</comment>
<dbReference type="Proteomes" id="UP000095651">
    <property type="component" value="Unassembled WGS sequence"/>
</dbReference>
<evidence type="ECO:0000256" key="6">
    <source>
        <dbReference type="ARBA" id="ARBA00023288"/>
    </source>
</evidence>
<sequence length="351" mass="37179">MKRVMAAVLAGVMAFSLTACGGGAAKDAGSGEAAEGKGEKTYKVALMADGAGFGSQSFNDVALEGLEKAKADFGIELTTLEVKEVADFANSLRSLAQQGCDLIITPSSTIKDAVTEVAAEYPDTFFGLLDVQVEGVQNVVSSSYREHEAAFLLGALGGYLTKTNKIGFIGGVSGVIQDRFQYGYMAGAWYSNQDVKVTSSYTGSFSDVGKGKEIATMMFSDGCDYVAPSAGACNLGVFQASKEAGADKWSFGAANGQFNQMPDKIVASQVKRVDNVAYSMVEKMVNGTLKGEKSEYGLKDGGVDLMYSTEDAMKDIVPQDIKDKVEEIKKQIVDGTIKVPATQDDYNAYVK</sequence>
<keyword evidence="6 9" id="KW-0449">Lipoprotein</keyword>